<evidence type="ECO:0000256" key="1">
    <source>
        <dbReference type="SAM" id="MobiDB-lite"/>
    </source>
</evidence>
<evidence type="ECO:0000313" key="3">
    <source>
        <dbReference type="Proteomes" id="UP001392437"/>
    </source>
</evidence>
<evidence type="ECO:0000313" key="2">
    <source>
        <dbReference type="EMBL" id="KAK8114031.1"/>
    </source>
</evidence>
<dbReference type="AlphaFoldDB" id="A0AAW0QV24"/>
<name>A0AAW0QV24_9PEZI</name>
<feature type="compositionally biased region" description="Basic residues" evidence="1">
    <location>
        <begin position="167"/>
        <end position="186"/>
    </location>
</feature>
<dbReference type="Proteomes" id="UP001392437">
    <property type="component" value="Unassembled WGS sequence"/>
</dbReference>
<organism evidence="2 3">
    <name type="scientific">Apiospora kogelbergensis</name>
    <dbReference type="NCBI Taxonomy" id="1337665"/>
    <lineage>
        <taxon>Eukaryota</taxon>
        <taxon>Fungi</taxon>
        <taxon>Dikarya</taxon>
        <taxon>Ascomycota</taxon>
        <taxon>Pezizomycotina</taxon>
        <taxon>Sordariomycetes</taxon>
        <taxon>Xylariomycetidae</taxon>
        <taxon>Amphisphaeriales</taxon>
        <taxon>Apiosporaceae</taxon>
        <taxon>Apiospora</taxon>
    </lineage>
</organism>
<reference evidence="2 3" key="1">
    <citation type="submission" date="2023-01" db="EMBL/GenBank/DDBJ databases">
        <title>Analysis of 21 Apiospora genomes using comparative genomics revels a genus with tremendous synthesis potential of carbohydrate active enzymes and secondary metabolites.</title>
        <authorList>
            <person name="Sorensen T."/>
        </authorList>
    </citation>
    <scope>NUCLEOTIDE SEQUENCE [LARGE SCALE GENOMIC DNA]</scope>
    <source>
        <strain evidence="2 3">CBS 117206</strain>
    </source>
</reference>
<protein>
    <submittedName>
        <fullName evidence="2">Uncharacterized protein</fullName>
    </submittedName>
</protein>
<feature type="region of interest" description="Disordered" evidence="1">
    <location>
        <begin position="337"/>
        <end position="509"/>
    </location>
</feature>
<feature type="region of interest" description="Disordered" evidence="1">
    <location>
        <begin position="575"/>
        <end position="609"/>
    </location>
</feature>
<accession>A0AAW0QV24</accession>
<feature type="compositionally biased region" description="Polar residues" evidence="1">
    <location>
        <begin position="404"/>
        <end position="421"/>
    </location>
</feature>
<sequence>MLKPGAMQRKIKRLLPMGGCRYTIVGNYHDLSSKPRVVVEPIESHHPLGVELGILVVEAARMERIIQEGVDEINEARKQDPWFDREYAWNPREQAWTRRPSNERLPALPPGLIEDKKKAKTHMSQVKSDIAVDQREVKSPAEVRTVRTHEYPLHHANTTQVHLQHSMAHRHGHHKKHMMSGQHPHHHSDNLQRAARKEQLQAQQPIEDYHPELDVIDKIFSDEEKKSLRHDPAQNRRPAQRPVFARVHSSEIMPARRHTPQLQRPVLHRTETYSGAAIQDEEEEYIDLKERLRRAITDESNEEAVYSDEDEDEETPRAQPTALQQELRHDAIACTASGFRSDLPQQQSSAAAKGDEEEEEPVDPKELLRRAIMAEDNEGVIYSDKEDESETDDEQTRKAPSPPSRQQQQIVAAGPSSQSRACKQEGVRRRLLHAILPRGHKTQDTIQKEEEEEEAAPGQAPCVPGGSRPRSLLTQSLLAQRAAAEDDGGNVPDSMPTHHNQEHDLQQGPPYPLIVTTELCRQEAARCGVRVISEYIHDVPARLEAQKMATRQSKLRLADYVEMGRRTGLQLQRIDKEEEESIKAKDDKKDPKEGPGKDQKGKTQEEERLHYVSDYHYDHLREQPMPNCGWRCPW</sequence>
<comment type="caution">
    <text evidence="2">The sequence shown here is derived from an EMBL/GenBank/DDBJ whole genome shotgun (WGS) entry which is preliminary data.</text>
</comment>
<feature type="compositionally biased region" description="Basic and acidic residues" evidence="1">
    <location>
        <begin position="187"/>
        <end position="199"/>
    </location>
</feature>
<feature type="region of interest" description="Disordered" evidence="1">
    <location>
        <begin position="165"/>
        <end position="212"/>
    </location>
</feature>
<dbReference type="EMBL" id="JAQQWP010000006">
    <property type="protein sequence ID" value="KAK8114031.1"/>
    <property type="molecule type" value="Genomic_DNA"/>
</dbReference>
<proteinExistence type="predicted"/>
<keyword evidence="3" id="KW-1185">Reference proteome</keyword>
<gene>
    <name evidence="2" type="ORF">PG999_006100</name>
</gene>
<feature type="compositionally biased region" description="Basic and acidic residues" evidence="1">
    <location>
        <begin position="362"/>
        <end position="373"/>
    </location>
</feature>
<feature type="region of interest" description="Disordered" evidence="1">
    <location>
        <begin position="226"/>
        <end position="261"/>
    </location>
</feature>
<feature type="compositionally biased region" description="Acidic residues" evidence="1">
    <location>
        <begin position="299"/>
        <end position="314"/>
    </location>
</feature>
<feature type="region of interest" description="Disordered" evidence="1">
    <location>
        <begin position="299"/>
        <end position="324"/>
    </location>
</feature>